<keyword evidence="2" id="KW-1185">Reference proteome</keyword>
<comment type="caution">
    <text evidence="1">The sequence shown here is derived from an EMBL/GenBank/DDBJ whole genome shotgun (WGS) entry which is preliminary data.</text>
</comment>
<proteinExistence type="predicted"/>
<accession>A0AAN9M9L2</accession>
<reference evidence="1 2" key="1">
    <citation type="submission" date="2024-01" db="EMBL/GenBank/DDBJ databases">
        <title>The genomes of 5 underutilized Papilionoideae crops provide insights into root nodulation and disease resistanc.</title>
        <authorList>
            <person name="Jiang F."/>
        </authorList>
    </citation>
    <scope>NUCLEOTIDE SEQUENCE [LARGE SCALE GENOMIC DNA]</scope>
    <source>
        <strain evidence="1">LVBAO_FW01</strain>
        <tissue evidence="1">Leaves</tissue>
    </source>
</reference>
<evidence type="ECO:0000313" key="1">
    <source>
        <dbReference type="EMBL" id="KAK7350324.1"/>
    </source>
</evidence>
<evidence type="ECO:0000313" key="2">
    <source>
        <dbReference type="Proteomes" id="UP001367508"/>
    </source>
</evidence>
<dbReference type="AlphaFoldDB" id="A0AAN9M9L2"/>
<gene>
    <name evidence="1" type="ORF">VNO77_08811</name>
</gene>
<name>A0AAN9M9L2_CANGL</name>
<organism evidence="1 2">
    <name type="scientific">Canavalia gladiata</name>
    <name type="common">Sword bean</name>
    <name type="synonym">Dolichos gladiatus</name>
    <dbReference type="NCBI Taxonomy" id="3824"/>
    <lineage>
        <taxon>Eukaryota</taxon>
        <taxon>Viridiplantae</taxon>
        <taxon>Streptophyta</taxon>
        <taxon>Embryophyta</taxon>
        <taxon>Tracheophyta</taxon>
        <taxon>Spermatophyta</taxon>
        <taxon>Magnoliopsida</taxon>
        <taxon>eudicotyledons</taxon>
        <taxon>Gunneridae</taxon>
        <taxon>Pentapetalae</taxon>
        <taxon>rosids</taxon>
        <taxon>fabids</taxon>
        <taxon>Fabales</taxon>
        <taxon>Fabaceae</taxon>
        <taxon>Papilionoideae</taxon>
        <taxon>50 kb inversion clade</taxon>
        <taxon>NPAAA clade</taxon>
        <taxon>indigoferoid/millettioid clade</taxon>
        <taxon>Phaseoleae</taxon>
        <taxon>Canavalia</taxon>
    </lineage>
</organism>
<dbReference type="Proteomes" id="UP001367508">
    <property type="component" value="Unassembled WGS sequence"/>
</dbReference>
<sequence>MPVWWSLNPRETPSGFRRRKNHQDSVEGFTLILPREESDLAGEHFIRGFYENPLDRSSKLYDFYNPLRTRFGSSGFAHSLKKEMRSGISLAGGGGEQRGWRFKEEGHFWLIEGRFRLGTGVTNSRAQDSRSRFKAVSITCSVKSLVLQETHLNRPLTFILCFRIMRSYGVNNHVNCRVYALSPMYSSRACSSERRVPKVQFGNRKRVVYGSTASPAWITMGFLSSTYGICTLRSSRRRVQDPVDLHGVYLPSIVYKGVKILKG</sequence>
<dbReference type="EMBL" id="JAYMYQ010000002">
    <property type="protein sequence ID" value="KAK7350324.1"/>
    <property type="molecule type" value="Genomic_DNA"/>
</dbReference>
<protein>
    <submittedName>
        <fullName evidence="1">Uncharacterized protein</fullName>
    </submittedName>
</protein>